<organism evidence="1 2">
    <name type="scientific">Zhouia amylolytica</name>
    <dbReference type="NCBI Taxonomy" id="376730"/>
    <lineage>
        <taxon>Bacteria</taxon>
        <taxon>Pseudomonadati</taxon>
        <taxon>Bacteroidota</taxon>
        <taxon>Flavobacteriia</taxon>
        <taxon>Flavobacteriales</taxon>
        <taxon>Flavobacteriaceae</taxon>
        <taxon>Zhouia</taxon>
    </lineage>
</organism>
<dbReference type="PANTHER" id="PTHR34070">
    <property type="entry name" value="ARMADILLO-TYPE FOLD"/>
    <property type="match status" value="1"/>
</dbReference>
<gene>
    <name evidence="1" type="ORF">SAMN04487906_1618</name>
</gene>
<dbReference type="CDD" id="cd06561">
    <property type="entry name" value="AlkD_like"/>
    <property type="match status" value="1"/>
</dbReference>
<reference evidence="1 2" key="1">
    <citation type="submission" date="2016-10" db="EMBL/GenBank/DDBJ databases">
        <authorList>
            <person name="de Groot N.N."/>
        </authorList>
    </citation>
    <scope>NUCLEOTIDE SEQUENCE [LARGE SCALE GENOMIC DNA]</scope>
    <source>
        <strain evidence="1 2">CGMCC 1.6114</strain>
    </source>
</reference>
<evidence type="ECO:0000313" key="2">
    <source>
        <dbReference type="Proteomes" id="UP000183209"/>
    </source>
</evidence>
<sequence>MLWVSLSLSPYNFKQMDNIIELIRNELKENSSVRARESGYRFFKEEVRLYGVKAAVVRKIGKEYFKEIKVADKQTIFNLCETLWQSGFMEESFIACHWSYYIRKQYEREDFEVFKKWVNTYVNNWASCDTLCNHTVGTFVVMYPEYIEELKKWTTSENRWVRRAAAVSLIVPAKKGEFLDDVFDIADRLLLDEDYLVLKGYGWLLKVASQVHQRKVFEYVMDKKDVMPRTSLRYAIEKMTSERKKQAMKK</sequence>
<dbReference type="Pfam" id="PF08713">
    <property type="entry name" value="DNA_alkylation"/>
    <property type="match status" value="1"/>
</dbReference>
<dbReference type="Proteomes" id="UP000183209">
    <property type="component" value="Unassembled WGS sequence"/>
</dbReference>
<name>A0A1I6SI59_9FLAO</name>
<dbReference type="Gene3D" id="1.25.10.90">
    <property type="match status" value="1"/>
</dbReference>
<dbReference type="PANTHER" id="PTHR34070:SF1">
    <property type="entry name" value="DNA ALKYLATION REPAIR PROTEIN"/>
    <property type="match status" value="1"/>
</dbReference>
<protein>
    <submittedName>
        <fullName evidence="1">3-methyladenine DNA glycosylase AlkD</fullName>
    </submittedName>
</protein>
<dbReference type="EMBL" id="FPAG01000004">
    <property type="protein sequence ID" value="SFS76428.1"/>
    <property type="molecule type" value="Genomic_DNA"/>
</dbReference>
<dbReference type="InterPro" id="IPR014825">
    <property type="entry name" value="DNA_alkylation"/>
</dbReference>
<evidence type="ECO:0000313" key="1">
    <source>
        <dbReference type="EMBL" id="SFS76428.1"/>
    </source>
</evidence>
<proteinExistence type="predicted"/>
<dbReference type="SUPFAM" id="SSF48371">
    <property type="entry name" value="ARM repeat"/>
    <property type="match status" value="1"/>
</dbReference>
<accession>A0A1I6SI59</accession>
<dbReference type="AlphaFoldDB" id="A0A1I6SI59"/>
<dbReference type="InterPro" id="IPR016024">
    <property type="entry name" value="ARM-type_fold"/>
</dbReference>